<evidence type="ECO:0000256" key="9">
    <source>
        <dbReference type="RuleBase" id="RU364037"/>
    </source>
</evidence>
<dbReference type="Proteomes" id="UP000319212">
    <property type="component" value="Unassembled WGS sequence"/>
</dbReference>
<feature type="binding site" evidence="7">
    <location>
        <position position="125"/>
    </location>
    <ligand>
        <name>Zn(2+)</name>
        <dbReference type="ChEBI" id="CHEBI:29105"/>
    </ligand>
</feature>
<dbReference type="CDD" id="cd07153">
    <property type="entry name" value="Fur_like"/>
    <property type="match status" value="1"/>
</dbReference>
<feature type="binding site" evidence="7">
    <location>
        <position position="91"/>
    </location>
    <ligand>
        <name>Zn(2+)</name>
        <dbReference type="ChEBI" id="CHEBI:29105"/>
    </ligand>
</feature>
<accession>A0A502E3D1</accession>
<evidence type="ECO:0000256" key="6">
    <source>
        <dbReference type="ARBA" id="ARBA00023163"/>
    </source>
</evidence>
<dbReference type="InterPro" id="IPR036390">
    <property type="entry name" value="WH_DNA-bd_sf"/>
</dbReference>
<comment type="subcellular location">
    <subcellularLocation>
        <location evidence="9">Cytoplasm</location>
    </subcellularLocation>
</comment>
<evidence type="ECO:0000256" key="5">
    <source>
        <dbReference type="ARBA" id="ARBA00023125"/>
    </source>
</evidence>
<keyword evidence="9" id="KW-0963">Cytoplasm</keyword>
<evidence type="ECO:0000256" key="3">
    <source>
        <dbReference type="ARBA" id="ARBA00022833"/>
    </source>
</evidence>
<keyword evidence="5 9" id="KW-0238">DNA-binding</keyword>
<dbReference type="GO" id="GO:1900376">
    <property type="term" value="P:regulation of secondary metabolite biosynthetic process"/>
    <property type="evidence" value="ECO:0007669"/>
    <property type="project" value="TreeGrafter"/>
</dbReference>
<dbReference type="Gene3D" id="3.30.1490.190">
    <property type="match status" value="1"/>
</dbReference>
<dbReference type="SUPFAM" id="SSF46785">
    <property type="entry name" value="Winged helix' DNA-binding domain"/>
    <property type="match status" value="1"/>
</dbReference>
<comment type="subunit">
    <text evidence="9">Homodimer.</text>
</comment>
<keyword evidence="6 9" id="KW-0804">Transcription</keyword>
<feature type="binding site" evidence="7">
    <location>
        <position position="88"/>
    </location>
    <ligand>
        <name>Zn(2+)</name>
        <dbReference type="ChEBI" id="CHEBI:29105"/>
    </ligand>
</feature>
<evidence type="ECO:0000256" key="7">
    <source>
        <dbReference type="PIRSR" id="PIRSR602481-1"/>
    </source>
</evidence>
<feature type="binding site" evidence="7">
    <location>
        <position position="128"/>
    </location>
    <ligand>
        <name>Zn(2+)</name>
        <dbReference type="ChEBI" id="CHEBI:29105"/>
    </ligand>
</feature>
<evidence type="ECO:0000313" key="10">
    <source>
        <dbReference type="EMBL" id="TPG31011.1"/>
    </source>
</evidence>
<dbReference type="GO" id="GO:0003700">
    <property type="term" value="F:DNA-binding transcription factor activity"/>
    <property type="evidence" value="ECO:0007669"/>
    <property type="project" value="UniProtKB-UniRule"/>
</dbReference>
<reference evidence="10 11" key="1">
    <citation type="journal article" date="2019" name="Environ. Microbiol.">
        <title>Species interactions and distinct microbial communities in high Arctic permafrost affected cryosols are associated with the CH4 and CO2 gas fluxes.</title>
        <authorList>
            <person name="Altshuler I."/>
            <person name="Hamel J."/>
            <person name="Turney S."/>
            <person name="Magnuson E."/>
            <person name="Levesque R."/>
            <person name="Greer C."/>
            <person name="Whyte L.G."/>
        </authorList>
    </citation>
    <scope>NUCLEOTIDE SEQUENCE [LARGE SCALE GENOMIC DNA]</scope>
    <source>
        <strain evidence="10 11">S06.C</strain>
    </source>
</reference>
<dbReference type="GO" id="GO:0000976">
    <property type="term" value="F:transcription cis-regulatory region binding"/>
    <property type="evidence" value="ECO:0007669"/>
    <property type="project" value="TreeGrafter"/>
</dbReference>
<evidence type="ECO:0000256" key="4">
    <source>
        <dbReference type="ARBA" id="ARBA00023015"/>
    </source>
</evidence>
<evidence type="ECO:0000256" key="2">
    <source>
        <dbReference type="ARBA" id="ARBA00022491"/>
    </source>
</evidence>
<evidence type="ECO:0000256" key="8">
    <source>
        <dbReference type="PIRSR" id="PIRSR602481-2"/>
    </source>
</evidence>
<keyword evidence="8 9" id="KW-0408">Iron</keyword>
<evidence type="ECO:0000313" key="11">
    <source>
        <dbReference type="Proteomes" id="UP000319212"/>
    </source>
</evidence>
<evidence type="ECO:0000256" key="1">
    <source>
        <dbReference type="ARBA" id="ARBA00007957"/>
    </source>
</evidence>
<dbReference type="GO" id="GO:0005737">
    <property type="term" value="C:cytoplasm"/>
    <property type="evidence" value="ECO:0007669"/>
    <property type="project" value="UniProtKB-SubCell"/>
</dbReference>
<name>A0A502E3D1_9BURK</name>
<sequence>MSPGAPAGQRDTRQRAAIRAAIERSTRPLLPAEILEQAQRDVEAMGIATVYRNLKLLVDAHEIRTVELPGEAARYETARHAHHHHFQCKRCARVFDVHACPGDFASMAPKGFKVEAHELTLYGLCAECGQRADRAPT</sequence>
<dbReference type="InterPro" id="IPR002481">
    <property type="entry name" value="FUR"/>
</dbReference>
<keyword evidence="3 7" id="KW-0862">Zinc</keyword>
<keyword evidence="2 9" id="KW-0678">Repressor</keyword>
<dbReference type="PANTHER" id="PTHR33202">
    <property type="entry name" value="ZINC UPTAKE REGULATION PROTEIN"/>
    <property type="match status" value="1"/>
</dbReference>
<feature type="binding site" evidence="8">
    <location>
        <position position="82"/>
    </location>
    <ligand>
        <name>Fe cation</name>
        <dbReference type="ChEBI" id="CHEBI:24875"/>
    </ligand>
</feature>
<dbReference type="GO" id="GO:0045892">
    <property type="term" value="P:negative regulation of DNA-templated transcription"/>
    <property type="evidence" value="ECO:0007669"/>
    <property type="project" value="TreeGrafter"/>
</dbReference>
<protein>
    <recommendedName>
        <fullName evidence="9">Ferric uptake regulation protein</fullName>
    </recommendedName>
</protein>
<proteinExistence type="inferred from homology"/>
<comment type="cofactor">
    <cofactor evidence="8">
        <name>Mn(2+)</name>
        <dbReference type="ChEBI" id="CHEBI:29035"/>
    </cofactor>
    <cofactor evidence="8">
        <name>Fe(2+)</name>
        <dbReference type="ChEBI" id="CHEBI:29033"/>
    </cofactor>
    <text evidence="8">Binds 1 Mn(2+) or Fe(2+) ion per subunit.</text>
</comment>
<organism evidence="10 11">
    <name type="scientific">Variovorax guangxiensis</name>
    <dbReference type="NCBI Taxonomy" id="1775474"/>
    <lineage>
        <taxon>Bacteria</taxon>
        <taxon>Pseudomonadati</taxon>
        <taxon>Pseudomonadota</taxon>
        <taxon>Betaproteobacteria</taxon>
        <taxon>Burkholderiales</taxon>
        <taxon>Comamonadaceae</taxon>
        <taxon>Variovorax</taxon>
    </lineage>
</organism>
<dbReference type="OrthoDB" id="8659436at2"/>
<dbReference type="Pfam" id="PF01475">
    <property type="entry name" value="FUR"/>
    <property type="match status" value="1"/>
</dbReference>
<dbReference type="InterPro" id="IPR036388">
    <property type="entry name" value="WH-like_DNA-bd_sf"/>
</dbReference>
<dbReference type="InterPro" id="IPR043135">
    <property type="entry name" value="Fur_C"/>
</dbReference>
<dbReference type="AlphaFoldDB" id="A0A502E3D1"/>
<gene>
    <name evidence="9" type="primary">fur</name>
    <name evidence="10" type="ORF">EAH82_02655</name>
</gene>
<comment type="caution">
    <text evidence="10">The sequence shown here is derived from an EMBL/GenBank/DDBJ whole genome shotgun (WGS) entry which is preliminary data.</text>
</comment>
<feature type="binding site" evidence="8">
    <location>
        <position position="117"/>
    </location>
    <ligand>
        <name>Fe cation</name>
        <dbReference type="ChEBI" id="CHEBI:24875"/>
    </ligand>
</feature>
<keyword evidence="7 9" id="KW-0479">Metal-binding</keyword>
<dbReference type="GO" id="GO:0008270">
    <property type="term" value="F:zinc ion binding"/>
    <property type="evidence" value="ECO:0007669"/>
    <property type="project" value="TreeGrafter"/>
</dbReference>
<dbReference type="Gene3D" id="1.10.10.10">
    <property type="entry name" value="Winged helix-like DNA-binding domain superfamily/Winged helix DNA-binding domain"/>
    <property type="match status" value="1"/>
</dbReference>
<dbReference type="PANTHER" id="PTHR33202:SF22">
    <property type="entry name" value="HYDROGEN PEROXIDE SENSITIVE REPRESSOR"/>
    <property type="match status" value="1"/>
</dbReference>
<dbReference type="EMBL" id="RCZI01000001">
    <property type="protein sequence ID" value="TPG31011.1"/>
    <property type="molecule type" value="Genomic_DNA"/>
</dbReference>
<keyword evidence="4 9" id="KW-0805">Transcription regulation</keyword>
<comment type="cofactor">
    <cofactor evidence="7">
        <name>Zn(2+)</name>
        <dbReference type="ChEBI" id="CHEBI:29105"/>
    </cofactor>
    <text evidence="7">Binds 1 zinc ion per subunit.</text>
</comment>
<comment type="similarity">
    <text evidence="1 9">Belongs to the Fur family.</text>
</comment>